<dbReference type="Gene3D" id="1.20.1070.10">
    <property type="entry name" value="Rhodopsin 7-helix transmembrane proteins"/>
    <property type="match status" value="1"/>
</dbReference>
<keyword evidence="3" id="KW-0732">Signal</keyword>
<feature type="transmembrane region" description="Helical" evidence="2">
    <location>
        <begin position="153"/>
        <end position="176"/>
    </location>
</feature>
<reference evidence="4 5" key="1">
    <citation type="journal article" date="2023" name="Arcadia Sci">
        <title>De novo assembly of a long-read Amblyomma americanum tick genome.</title>
        <authorList>
            <person name="Chou S."/>
            <person name="Poskanzer K.E."/>
            <person name="Rollins M."/>
            <person name="Thuy-Boun P.S."/>
        </authorList>
    </citation>
    <scope>NUCLEOTIDE SEQUENCE [LARGE SCALE GENOMIC DNA]</scope>
    <source>
        <strain evidence="4">F_SG_1</strain>
        <tissue evidence="4">Salivary glands</tissue>
    </source>
</reference>
<keyword evidence="5" id="KW-1185">Reference proteome</keyword>
<feature type="compositionally biased region" description="Low complexity" evidence="1">
    <location>
        <begin position="742"/>
        <end position="787"/>
    </location>
</feature>
<feature type="transmembrane region" description="Helical" evidence="2">
    <location>
        <begin position="649"/>
        <end position="672"/>
    </location>
</feature>
<evidence type="ECO:0000256" key="2">
    <source>
        <dbReference type="SAM" id="Phobius"/>
    </source>
</evidence>
<feature type="compositionally biased region" description="Pro residues" evidence="1">
    <location>
        <begin position="845"/>
        <end position="876"/>
    </location>
</feature>
<feature type="compositionally biased region" description="Pro residues" evidence="1">
    <location>
        <begin position="887"/>
        <end position="900"/>
    </location>
</feature>
<dbReference type="InterPro" id="IPR051144">
    <property type="entry name" value="Formin_homology_domain"/>
</dbReference>
<feature type="compositionally biased region" description="Basic residues" evidence="1">
    <location>
        <begin position="673"/>
        <end position="730"/>
    </location>
</feature>
<feature type="compositionally biased region" description="Acidic residues" evidence="1">
    <location>
        <begin position="133"/>
        <end position="144"/>
    </location>
</feature>
<accession>A0AAQ4EYV5</accession>
<feature type="region of interest" description="Disordered" evidence="1">
    <location>
        <begin position="128"/>
        <end position="150"/>
    </location>
</feature>
<dbReference type="EMBL" id="JARKHS020009485">
    <property type="protein sequence ID" value="KAK8779732.1"/>
    <property type="molecule type" value="Genomic_DNA"/>
</dbReference>
<sequence length="900" mass="97773">MIWSFTAVASMALFLMHKGGRLPDRGPGPPGSLSNQLPYTMDVTPVRPYQAPVHYMRNFLDRLESRPRDINFFLELAREPNSFMDILGNYQHGISSVVQVGNVLLAVVAIGGVVVVAGRWVGYFGADSNKESEGEENEEEEGQEEPSPSYKTAYTTAMAVTLFLAAIGFVLSFLLYETSSDLSASIDTLPVVKEMAARDLAAFVTNTINQRMEDASRKKRRHLDEIEGDFEKAFSRFLESRMHEELVMRNGLNVTDCAQNVRQIGMLFVKDGVRSQGNRLLRASKSLARISDYRKRLCGLVAKQVAKTTSKERKQVVKSLKKQLHDSAKARAEEELKETLSGLDRAFNRLMTYGSRTGWWERFRSSTLFGLVPIFFLCIFAIMIPFIVVALTQQNVDEETEAKSTRFRVAGVALAYGAFFLYIVVVLALYLALQVFPYAAVGECYLCNSYRQGSFKVLNMLAVRLWPLNERASIFRGIHPSEILGKCSHGDATLADLSIPAEVRQDMDVTPGSTRVPLLDTESLRMAKLMPSFLVHDRHVALLPADDVNVTVFVKTLRISLSKERALTDGTRRTASAFLKKLDKVDLQDAAARMAATSYRRMLLTMLPKYYAQYLHGPTITQNVGNCGPVYNVVDKTMSATCDGFVDSLLAFVFFLVVTAIVSTLVAVMAAAKKKKKKKSKSKKKKKSKSKKKKKGSKSKKKKKGSKSKKKKGSKSKKKKSKSKKGKKKASKSDEGEKSEGGESSESAASTSASASPTTSAASAPAKPAAPAAGAAPAKPATPTGSGSLKTASQPTLIRVTSTRTEDTMMGPVDETEFVEIRLPGKGTSGEQLPTATVGVVPSGTNPPGPYPPGAFPPGGYPPGGYPPGGYPPGGVPPGGYGAPYGAPAPPVGMPPYPGR</sequence>
<proteinExistence type="predicted"/>
<keyword evidence="2" id="KW-1133">Transmembrane helix</keyword>
<dbReference type="PANTHER" id="PTHR45733">
    <property type="entry name" value="FORMIN-J"/>
    <property type="match status" value="1"/>
</dbReference>
<dbReference type="AlphaFoldDB" id="A0AAQ4EYV5"/>
<keyword evidence="2" id="KW-0812">Transmembrane</keyword>
<organism evidence="4 5">
    <name type="scientific">Amblyomma americanum</name>
    <name type="common">Lone star tick</name>
    <dbReference type="NCBI Taxonomy" id="6943"/>
    <lineage>
        <taxon>Eukaryota</taxon>
        <taxon>Metazoa</taxon>
        <taxon>Ecdysozoa</taxon>
        <taxon>Arthropoda</taxon>
        <taxon>Chelicerata</taxon>
        <taxon>Arachnida</taxon>
        <taxon>Acari</taxon>
        <taxon>Parasitiformes</taxon>
        <taxon>Ixodida</taxon>
        <taxon>Ixodoidea</taxon>
        <taxon>Ixodidae</taxon>
        <taxon>Amblyomminae</taxon>
        <taxon>Amblyomma</taxon>
    </lineage>
</organism>
<feature type="signal peptide" evidence="3">
    <location>
        <begin position="1"/>
        <end position="21"/>
    </location>
</feature>
<dbReference type="Proteomes" id="UP001321473">
    <property type="component" value="Unassembled WGS sequence"/>
</dbReference>
<feature type="transmembrane region" description="Helical" evidence="2">
    <location>
        <begin position="412"/>
        <end position="433"/>
    </location>
</feature>
<name>A0AAQ4EYV5_AMBAM</name>
<keyword evidence="2" id="KW-0472">Membrane</keyword>
<evidence type="ECO:0000256" key="1">
    <source>
        <dbReference type="SAM" id="MobiDB-lite"/>
    </source>
</evidence>
<feature type="compositionally biased region" description="Basic and acidic residues" evidence="1">
    <location>
        <begin position="731"/>
        <end position="741"/>
    </location>
</feature>
<feature type="transmembrane region" description="Helical" evidence="2">
    <location>
        <begin position="103"/>
        <end position="122"/>
    </location>
</feature>
<evidence type="ECO:0000256" key="3">
    <source>
        <dbReference type="SAM" id="SignalP"/>
    </source>
</evidence>
<evidence type="ECO:0000313" key="5">
    <source>
        <dbReference type="Proteomes" id="UP001321473"/>
    </source>
</evidence>
<feature type="chain" id="PRO_5043022529" evidence="3">
    <location>
        <begin position="22"/>
        <end position="900"/>
    </location>
</feature>
<feature type="transmembrane region" description="Helical" evidence="2">
    <location>
        <begin position="368"/>
        <end position="391"/>
    </location>
</feature>
<feature type="region of interest" description="Disordered" evidence="1">
    <location>
        <begin position="673"/>
        <end position="900"/>
    </location>
</feature>
<feature type="compositionally biased region" description="Polar residues" evidence="1">
    <location>
        <begin position="788"/>
        <end position="803"/>
    </location>
</feature>
<gene>
    <name evidence="4" type="ORF">V5799_018927</name>
</gene>
<evidence type="ECO:0000313" key="4">
    <source>
        <dbReference type="EMBL" id="KAK8779732.1"/>
    </source>
</evidence>
<comment type="caution">
    <text evidence="4">The sequence shown here is derived from an EMBL/GenBank/DDBJ whole genome shotgun (WGS) entry which is preliminary data.</text>
</comment>
<protein>
    <submittedName>
        <fullName evidence="4">Uncharacterized protein</fullName>
    </submittedName>
</protein>